<dbReference type="AlphaFoldDB" id="A0A387FJ48"/>
<accession>A0A387FJ48</accession>
<reference evidence="1 2" key="1">
    <citation type="submission" date="2018-10" db="EMBL/GenBank/DDBJ databases">
        <title>Rhizobium etli, R. leguminosarum and a new Rhizobium genospecies from Phaseolus dumosus.</title>
        <authorList>
            <person name="Ramirez-Puebla S.T."/>
            <person name="Rogel-Hernandez M.A."/>
            <person name="Guerrero G."/>
            <person name="Ormeno-Orrillo E."/>
            <person name="Martinez-Romero J.C."/>
            <person name="Negrete-Yankelevich S."/>
            <person name="Martinez-Romero E."/>
        </authorList>
    </citation>
    <scope>NUCLEOTIDE SEQUENCE [LARGE SCALE GENOMIC DNA]</scope>
    <source>
        <strain evidence="1 2">CCGE525</strain>
    </source>
</reference>
<proteinExistence type="predicted"/>
<dbReference type="InterPro" id="IPR023393">
    <property type="entry name" value="START-like_dom_sf"/>
</dbReference>
<organism evidence="1 2">
    <name type="scientific">Rhizobium jaguaris</name>
    <dbReference type="NCBI Taxonomy" id="1312183"/>
    <lineage>
        <taxon>Bacteria</taxon>
        <taxon>Pseudomonadati</taxon>
        <taxon>Pseudomonadota</taxon>
        <taxon>Alphaproteobacteria</taxon>
        <taxon>Hyphomicrobiales</taxon>
        <taxon>Rhizobiaceae</taxon>
        <taxon>Rhizobium/Agrobacterium group</taxon>
        <taxon>Rhizobium</taxon>
    </lineage>
</organism>
<dbReference type="OrthoDB" id="880456at2"/>
<evidence type="ECO:0000313" key="1">
    <source>
        <dbReference type="EMBL" id="AYG59340.1"/>
    </source>
</evidence>
<dbReference type="EMBL" id="CP032694">
    <property type="protein sequence ID" value="AYG59340.1"/>
    <property type="molecule type" value="Genomic_DNA"/>
</dbReference>
<name>A0A387FJ48_9HYPH</name>
<protein>
    <submittedName>
        <fullName evidence="1">SRPBCC family protein</fullName>
    </submittedName>
</protein>
<dbReference type="RefSeq" id="WP_120704357.1">
    <property type="nucleotide sequence ID" value="NZ_CP032694.1"/>
</dbReference>
<dbReference type="Proteomes" id="UP000282195">
    <property type="component" value="Chromosome"/>
</dbReference>
<dbReference type="KEGG" id="rjg:CCGE525_11480"/>
<gene>
    <name evidence="1" type="ORF">CCGE525_11480</name>
</gene>
<evidence type="ECO:0000313" key="2">
    <source>
        <dbReference type="Proteomes" id="UP000282195"/>
    </source>
</evidence>
<dbReference type="SUPFAM" id="SSF55961">
    <property type="entry name" value="Bet v1-like"/>
    <property type="match status" value="1"/>
</dbReference>
<sequence>MSTMTAKIVHISIDRHWKEVYGFAGRPENMPLWASGLASGLEQDGEDWVAKGILGTVRVSFSPRNEFGVIDHTVTIESGFKAHNALRVVPNGDGCEVMFTLLKLPDMTDTQFAADAAHVLKDLSTLKSLMER</sequence>
<keyword evidence="2" id="KW-1185">Reference proteome</keyword>
<dbReference type="Gene3D" id="3.30.530.20">
    <property type="match status" value="1"/>
</dbReference>